<evidence type="ECO:0000256" key="1">
    <source>
        <dbReference type="ARBA" id="ARBA00001971"/>
    </source>
</evidence>
<evidence type="ECO:0008006" key="12">
    <source>
        <dbReference type="Google" id="ProtNLM"/>
    </source>
</evidence>
<dbReference type="AlphaFoldDB" id="A0A364KNB9"/>
<dbReference type="STRING" id="1196081.A0A364KNB9"/>
<organism evidence="10 11">
    <name type="scientific">Talaromyces amestolkiae</name>
    <dbReference type="NCBI Taxonomy" id="1196081"/>
    <lineage>
        <taxon>Eukaryota</taxon>
        <taxon>Fungi</taxon>
        <taxon>Dikarya</taxon>
        <taxon>Ascomycota</taxon>
        <taxon>Pezizomycotina</taxon>
        <taxon>Eurotiomycetes</taxon>
        <taxon>Eurotiomycetidae</taxon>
        <taxon>Eurotiales</taxon>
        <taxon>Trichocomaceae</taxon>
        <taxon>Talaromyces</taxon>
        <taxon>Talaromyces sect. Talaromyces</taxon>
    </lineage>
</organism>
<evidence type="ECO:0000256" key="3">
    <source>
        <dbReference type="ARBA" id="ARBA00022617"/>
    </source>
</evidence>
<reference evidence="10 11" key="1">
    <citation type="journal article" date="2017" name="Biotechnol. Biofuels">
        <title>Differential beta-glucosidase expression as a function of carbon source availability in Talaromyces amestolkiae: a genomic and proteomic approach.</title>
        <authorList>
            <person name="de Eugenio L.I."/>
            <person name="Mendez-Liter J.A."/>
            <person name="Nieto-Dominguez M."/>
            <person name="Alonso L."/>
            <person name="Gil-Munoz J."/>
            <person name="Barriuso J."/>
            <person name="Prieto A."/>
            <person name="Martinez M.J."/>
        </authorList>
    </citation>
    <scope>NUCLEOTIDE SEQUENCE [LARGE SCALE GENOMIC DNA]</scope>
    <source>
        <strain evidence="10 11">CIB</strain>
    </source>
</reference>
<keyword evidence="7 9" id="KW-0503">Monooxygenase</keyword>
<dbReference type="InterPro" id="IPR017972">
    <property type="entry name" value="Cyt_P450_CS"/>
</dbReference>
<accession>A0A364KNB9</accession>
<dbReference type="InterPro" id="IPR036396">
    <property type="entry name" value="Cyt_P450_sf"/>
</dbReference>
<dbReference type="GO" id="GO:0020037">
    <property type="term" value="F:heme binding"/>
    <property type="evidence" value="ECO:0007669"/>
    <property type="project" value="InterPro"/>
</dbReference>
<dbReference type="Proteomes" id="UP000249363">
    <property type="component" value="Unassembled WGS sequence"/>
</dbReference>
<dbReference type="PRINTS" id="PR00463">
    <property type="entry name" value="EP450I"/>
</dbReference>
<proteinExistence type="inferred from homology"/>
<dbReference type="PANTHER" id="PTHR46300">
    <property type="entry name" value="P450, PUTATIVE (EUROFUNG)-RELATED-RELATED"/>
    <property type="match status" value="1"/>
</dbReference>
<name>A0A364KNB9_TALAM</name>
<keyword evidence="11" id="KW-1185">Reference proteome</keyword>
<dbReference type="OrthoDB" id="1470350at2759"/>
<dbReference type="Pfam" id="PF00067">
    <property type="entry name" value="p450"/>
    <property type="match status" value="1"/>
</dbReference>
<dbReference type="EMBL" id="MIKG01000001">
    <property type="protein sequence ID" value="RAO65044.1"/>
    <property type="molecule type" value="Genomic_DNA"/>
</dbReference>
<evidence type="ECO:0000256" key="5">
    <source>
        <dbReference type="ARBA" id="ARBA00023002"/>
    </source>
</evidence>
<feature type="binding site" description="axial binding residue" evidence="8">
    <location>
        <position position="128"/>
    </location>
    <ligand>
        <name>heme</name>
        <dbReference type="ChEBI" id="CHEBI:30413"/>
    </ligand>
    <ligandPart>
        <name>Fe</name>
        <dbReference type="ChEBI" id="CHEBI:18248"/>
    </ligandPart>
</feature>
<dbReference type="SUPFAM" id="SSF48264">
    <property type="entry name" value="Cytochrome P450"/>
    <property type="match status" value="1"/>
</dbReference>
<evidence type="ECO:0000256" key="4">
    <source>
        <dbReference type="ARBA" id="ARBA00022723"/>
    </source>
</evidence>
<dbReference type="PROSITE" id="PS00086">
    <property type="entry name" value="CYTOCHROME_P450"/>
    <property type="match status" value="1"/>
</dbReference>
<comment type="caution">
    <text evidence="10">The sequence shown here is derived from an EMBL/GenBank/DDBJ whole genome shotgun (WGS) entry which is preliminary data.</text>
</comment>
<keyword evidence="4 8" id="KW-0479">Metal-binding</keyword>
<sequence length="191" mass="21856">MVLEIFVEICIQNPKAVNKARAELDSVIGPKRLPSFSDKDNCPYINAFILELLRRHPISPFGVPHMVTQDDEYMGYRIPAGTIIVANQMGMNMDETIFENPEKFESDRYMQNVDLPHPATFGFGRRQCPGHHIARANLFIVISRLLWGYDIHQHEQADTDNKFAVSSDKALFVVRSDEHRKTIENAAVEEK</sequence>
<evidence type="ECO:0000256" key="8">
    <source>
        <dbReference type="PIRSR" id="PIRSR602401-1"/>
    </source>
</evidence>
<gene>
    <name evidence="10" type="ORF">BHQ10_001056</name>
</gene>
<comment type="similarity">
    <text evidence="2 9">Belongs to the cytochrome P450 family.</text>
</comment>
<dbReference type="GO" id="GO:0004497">
    <property type="term" value="F:monooxygenase activity"/>
    <property type="evidence" value="ECO:0007669"/>
    <property type="project" value="UniProtKB-KW"/>
</dbReference>
<protein>
    <recommendedName>
        <fullName evidence="12">Cytochrome P450</fullName>
    </recommendedName>
</protein>
<keyword evidence="5 9" id="KW-0560">Oxidoreductase</keyword>
<evidence type="ECO:0000313" key="10">
    <source>
        <dbReference type="EMBL" id="RAO65044.1"/>
    </source>
</evidence>
<dbReference type="InterPro" id="IPR001128">
    <property type="entry name" value="Cyt_P450"/>
</dbReference>
<comment type="cofactor">
    <cofactor evidence="1 8">
        <name>heme</name>
        <dbReference type="ChEBI" id="CHEBI:30413"/>
    </cofactor>
</comment>
<evidence type="ECO:0000256" key="7">
    <source>
        <dbReference type="ARBA" id="ARBA00023033"/>
    </source>
</evidence>
<dbReference type="RefSeq" id="XP_040729561.1">
    <property type="nucleotide sequence ID" value="XM_040873050.1"/>
</dbReference>
<keyword evidence="3 8" id="KW-0349">Heme</keyword>
<evidence type="ECO:0000256" key="6">
    <source>
        <dbReference type="ARBA" id="ARBA00023004"/>
    </source>
</evidence>
<evidence type="ECO:0000256" key="9">
    <source>
        <dbReference type="RuleBase" id="RU000461"/>
    </source>
</evidence>
<keyword evidence="6 8" id="KW-0408">Iron</keyword>
<dbReference type="GeneID" id="63790273"/>
<dbReference type="Gene3D" id="1.10.630.10">
    <property type="entry name" value="Cytochrome P450"/>
    <property type="match status" value="1"/>
</dbReference>
<evidence type="ECO:0000313" key="11">
    <source>
        <dbReference type="Proteomes" id="UP000249363"/>
    </source>
</evidence>
<dbReference type="InterPro" id="IPR050364">
    <property type="entry name" value="Cytochrome_P450_fung"/>
</dbReference>
<dbReference type="InterPro" id="IPR002401">
    <property type="entry name" value="Cyt_P450_E_grp-I"/>
</dbReference>
<dbReference type="GO" id="GO:0005506">
    <property type="term" value="F:iron ion binding"/>
    <property type="evidence" value="ECO:0007669"/>
    <property type="project" value="InterPro"/>
</dbReference>
<dbReference type="GO" id="GO:0016705">
    <property type="term" value="F:oxidoreductase activity, acting on paired donors, with incorporation or reduction of molecular oxygen"/>
    <property type="evidence" value="ECO:0007669"/>
    <property type="project" value="InterPro"/>
</dbReference>
<evidence type="ECO:0000256" key="2">
    <source>
        <dbReference type="ARBA" id="ARBA00010617"/>
    </source>
</evidence>
<dbReference type="PRINTS" id="PR00385">
    <property type="entry name" value="P450"/>
</dbReference>
<dbReference type="PANTHER" id="PTHR46300:SF1">
    <property type="entry name" value="P450, PUTATIVE (EUROFUNG)-RELATED"/>
    <property type="match status" value="1"/>
</dbReference>